<keyword evidence="8" id="KW-0547">Nucleotide-binding</keyword>
<feature type="binding site" evidence="8">
    <location>
        <position position="51"/>
    </location>
    <ligand>
        <name>FAD</name>
        <dbReference type="ChEBI" id="CHEBI:57692"/>
    </ligand>
</feature>
<feature type="active site" description="Proton acceptor" evidence="7">
    <location>
        <position position="438"/>
    </location>
</feature>
<feature type="binding site" evidence="8">
    <location>
        <position position="262"/>
    </location>
    <ligand>
        <name>NAD(+)</name>
        <dbReference type="ChEBI" id="CHEBI:57540"/>
    </ligand>
</feature>
<dbReference type="PRINTS" id="PR00411">
    <property type="entry name" value="PNDRDTASEI"/>
</dbReference>
<evidence type="ECO:0000256" key="4">
    <source>
        <dbReference type="ARBA" id="ARBA00023002"/>
    </source>
</evidence>
<evidence type="ECO:0000256" key="8">
    <source>
        <dbReference type="PIRSR" id="PIRSR000350-3"/>
    </source>
</evidence>
<comment type="similarity">
    <text evidence="1 10">Belongs to the class-I pyridine nucleotide-disulfide oxidoreductase family.</text>
</comment>
<dbReference type="InterPro" id="IPR004099">
    <property type="entry name" value="Pyr_nucl-diS_OxRdtase_dimer"/>
</dbReference>
<dbReference type="PANTHER" id="PTHR42737:SF2">
    <property type="entry name" value="GLUTATHIONE REDUCTASE"/>
    <property type="match status" value="1"/>
</dbReference>
<evidence type="ECO:0000256" key="9">
    <source>
        <dbReference type="PIRSR" id="PIRSR000350-4"/>
    </source>
</evidence>
<evidence type="ECO:0000256" key="1">
    <source>
        <dbReference type="ARBA" id="ARBA00007532"/>
    </source>
</evidence>
<evidence type="ECO:0000256" key="6">
    <source>
        <dbReference type="ARBA" id="ARBA00023284"/>
    </source>
</evidence>
<dbReference type="GO" id="GO:0005829">
    <property type="term" value="C:cytosol"/>
    <property type="evidence" value="ECO:0007669"/>
    <property type="project" value="TreeGrafter"/>
</dbReference>
<feature type="binding site" evidence="8">
    <location>
        <position position="303"/>
    </location>
    <ligand>
        <name>FAD</name>
        <dbReference type="ChEBI" id="CHEBI:57692"/>
    </ligand>
</feature>
<dbReference type="InterPro" id="IPR016156">
    <property type="entry name" value="FAD/NAD-linked_Rdtase_dimer_sf"/>
</dbReference>
<evidence type="ECO:0000313" key="14">
    <source>
        <dbReference type="Proteomes" id="UP000306317"/>
    </source>
</evidence>
<feature type="domain" description="FAD/NAD(P)-binding" evidence="12">
    <location>
        <begin position="6"/>
        <end position="318"/>
    </location>
</feature>
<keyword evidence="4 10" id="KW-0560">Oxidoreductase</keyword>
<dbReference type="PROSITE" id="PS00076">
    <property type="entry name" value="PYRIDINE_REDOX_1"/>
    <property type="match status" value="1"/>
</dbReference>
<keyword evidence="6 10" id="KW-0676">Redox-active center</keyword>
<dbReference type="Pfam" id="PF02852">
    <property type="entry name" value="Pyr_redox_dim"/>
    <property type="match status" value="1"/>
</dbReference>
<dbReference type="GO" id="GO:0045454">
    <property type="term" value="P:cell redox homeostasis"/>
    <property type="evidence" value="ECO:0007669"/>
    <property type="project" value="InterPro"/>
</dbReference>
<dbReference type="InterPro" id="IPR001100">
    <property type="entry name" value="Pyr_nuc-diS_OxRdtase"/>
</dbReference>
<dbReference type="GO" id="GO:0034599">
    <property type="term" value="P:cellular response to oxidative stress"/>
    <property type="evidence" value="ECO:0007669"/>
    <property type="project" value="TreeGrafter"/>
</dbReference>
<comment type="cofactor">
    <cofactor evidence="8">
        <name>FAD</name>
        <dbReference type="ChEBI" id="CHEBI:57692"/>
    </cofactor>
    <text evidence="8">Binds 1 FAD per subunit.</text>
</comment>
<evidence type="ECO:0000256" key="10">
    <source>
        <dbReference type="RuleBase" id="RU003691"/>
    </source>
</evidence>
<evidence type="ECO:0000256" key="3">
    <source>
        <dbReference type="ARBA" id="ARBA00022827"/>
    </source>
</evidence>
<evidence type="ECO:0000256" key="7">
    <source>
        <dbReference type="PIRSR" id="PIRSR000350-2"/>
    </source>
</evidence>
<dbReference type="InterPro" id="IPR046952">
    <property type="entry name" value="GSHR/TRXR-like"/>
</dbReference>
<evidence type="ECO:0000259" key="12">
    <source>
        <dbReference type="Pfam" id="PF07992"/>
    </source>
</evidence>
<feature type="domain" description="Pyridine nucleotide-disulphide oxidoreductase dimerisation" evidence="11">
    <location>
        <begin position="339"/>
        <end position="446"/>
    </location>
</feature>
<dbReference type="Gene3D" id="3.50.50.60">
    <property type="entry name" value="FAD/NAD(P)-binding domain"/>
    <property type="match status" value="2"/>
</dbReference>
<feature type="binding site" evidence="8">
    <location>
        <begin position="174"/>
        <end position="181"/>
    </location>
    <ligand>
        <name>NAD(+)</name>
        <dbReference type="ChEBI" id="CHEBI:57540"/>
    </ligand>
</feature>
<dbReference type="Pfam" id="PF07992">
    <property type="entry name" value="Pyr_redox_2"/>
    <property type="match status" value="1"/>
</dbReference>
<dbReference type="PRINTS" id="PR00368">
    <property type="entry name" value="FADPNR"/>
</dbReference>
<proteinExistence type="inferred from homology"/>
<keyword evidence="8" id="KW-0520">NAD</keyword>
<dbReference type="Proteomes" id="UP000306317">
    <property type="component" value="Unassembled WGS sequence"/>
</dbReference>
<organism evidence="13 14">
    <name type="scientific">Rhodanobacter lindaniclasticus</name>
    <dbReference type="NCBI Taxonomy" id="75310"/>
    <lineage>
        <taxon>Bacteria</taxon>
        <taxon>Pseudomonadati</taxon>
        <taxon>Pseudomonadota</taxon>
        <taxon>Gammaproteobacteria</taxon>
        <taxon>Lysobacterales</taxon>
        <taxon>Rhodanobacteraceae</taxon>
        <taxon>Rhodanobacter</taxon>
    </lineage>
</organism>
<dbReference type="NCBIfam" id="NF004776">
    <property type="entry name" value="PRK06116.1"/>
    <property type="match status" value="1"/>
</dbReference>
<dbReference type="SUPFAM" id="SSF51905">
    <property type="entry name" value="FAD/NAD(P)-binding domain"/>
    <property type="match status" value="1"/>
</dbReference>
<evidence type="ECO:0000313" key="13">
    <source>
        <dbReference type="EMBL" id="THD07391.1"/>
    </source>
</evidence>
<reference evidence="13 14" key="1">
    <citation type="submission" date="2017-02" db="EMBL/GenBank/DDBJ databases">
        <title>Whole genome sequencing of Rhodanobacter lindaniclasticus DSM 17932.</title>
        <authorList>
            <person name="Kumar S."/>
            <person name="Patil P."/>
            <person name="Patil P.B."/>
        </authorList>
    </citation>
    <scope>NUCLEOTIDE SEQUENCE [LARGE SCALE GENOMIC DNA]</scope>
    <source>
        <strain evidence="13 14">DSM 17932</strain>
    </source>
</reference>
<dbReference type="PANTHER" id="PTHR42737">
    <property type="entry name" value="GLUTATHIONE REDUCTASE"/>
    <property type="match status" value="1"/>
</dbReference>
<dbReference type="InterPro" id="IPR023753">
    <property type="entry name" value="FAD/NAD-binding_dom"/>
</dbReference>
<dbReference type="InterPro" id="IPR036188">
    <property type="entry name" value="FAD/NAD-bd_sf"/>
</dbReference>
<dbReference type="EMBL" id="MWIO01000026">
    <property type="protein sequence ID" value="THD07391.1"/>
    <property type="molecule type" value="Genomic_DNA"/>
</dbReference>
<accession>A0A4V3USN4</accession>
<protein>
    <submittedName>
        <fullName evidence="13">Glutathione-disulfide reductase</fullName>
    </submittedName>
</protein>
<name>A0A4V3USN4_9GAMM</name>
<keyword evidence="5" id="KW-1015">Disulfide bond</keyword>
<keyword evidence="14" id="KW-1185">Reference proteome</keyword>
<keyword evidence="2 10" id="KW-0285">Flavoprotein</keyword>
<gene>
    <name evidence="13" type="ORF">B1991_08890</name>
</gene>
<dbReference type="SUPFAM" id="SSF55424">
    <property type="entry name" value="FAD/NAD-linked reductases, dimerisation (C-terminal) domain"/>
    <property type="match status" value="1"/>
</dbReference>
<dbReference type="GO" id="GO:0004362">
    <property type="term" value="F:glutathione-disulfide reductase (NADPH) activity"/>
    <property type="evidence" value="ECO:0007669"/>
    <property type="project" value="TreeGrafter"/>
</dbReference>
<sequence>MTASHDLIVLGAGSGGLATAFRAARHGARVALVEPRELGGTCVHRGCVPKKAMWIAAQWAQEQRWATALGFDAQPGPLDWRHFREVRAAYIGRIDQRYAERLQQAGVEVMQQHARFVAADTVELADGSRAQAPHVVIATGARPRRLNIPGFELGLVSDDIFALDAAPRRVAIVGGGYVAVEFAGLLRALGCSVEMLARKRLLGSFDAELVSALREHMHGQGIAVHLDTDVHAARRVDDGIVLDDGALAGPRGPYDAVLWAVGRVPNTESLGLDAVGVARDDKGHVATDAWQDTNVAGIHAVGDVTGRHELTPVAVATGRALADRLFGGQEQARMDYRNIPTVVFSKPPMGRVGLTEHEARERHGEAVRVHCSRFTPMAWALVGKREQSLMKLVCVGEDERVVGIHLLGPSADEMLQGFAVALKRGICKRDLDATVAIHPTSAEELVLMD</sequence>
<dbReference type="AlphaFoldDB" id="A0A4V3USN4"/>
<dbReference type="GO" id="GO:0050660">
    <property type="term" value="F:flavin adenine dinucleotide binding"/>
    <property type="evidence" value="ECO:0007669"/>
    <property type="project" value="InterPro"/>
</dbReference>
<evidence type="ECO:0000256" key="5">
    <source>
        <dbReference type="ARBA" id="ARBA00023157"/>
    </source>
</evidence>
<dbReference type="InterPro" id="IPR012999">
    <property type="entry name" value="Pyr_OxRdtase_I_AS"/>
</dbReference>
<keyword evidence="3 8" id="KW-0274">FAD</keyword>
<dbReference type="OrthoDB" id="6132190at2"/>
<dbReference type="RefSeq" id="WP_136258370.1">
    <property type="nucleotide sequence ID" value="NZ_MWIO01000026.1"/>
</dbReference>
<dbReference type="PIRSF" id="PIRSF000350">
    <property type="entry name" value="Mercury_reductase_MerA"/>
    <property type="match status" value="1"/>
</dbReference>
<evidence type="ECO:0000256" key="2">
    <source>
        <dbReference type="ARBA" id="ARBA00022630"/>
    </source>
</evidence>
<comment type="caution">
    <text evidence="13">The sequence shown here is derived from an EMBL/GenBank/DDBJ whole genome shotgun (WGS) entry which is preliminary data.</text>
</comment>
<dbReference type="GO" id="GO:0006749">
    <property type="term" value="P:glutathione metabolic process"/>
    <property type="evidence" value="ECO:0007669"/>
    <property type="project" value="TreeGrafter"/>
</dbReference>
<feature type="disulfide bond" description="Redox-active" evidence="9">
    <location>
        <begin position="42"/>
        <end position="47"/>
    </location>
</feature>
<evidence type="ECO:0000259" key="11">
    <source>
        <dbReference type="Pfam" id="PF02852"/>
    </source>
</evidence>
<dbReference type="Gene3D" id="3.30.390.30">
    <property type="match status" value="1"/>
</dbReference>